<dbReference type="Pfam" id="PF00497">
    <property type="entry name" value="SBP_bac_3"/>
    <property type="match status" value="1"/>
</dbReference>
<dbReference type="PANTHER" id="PTHR37423">
    <property type="entry name" value="SOLUBLE LYTIC MUREIN TRANSGLYCOSYLASE-RELATED"/>
    <property type="match status" value="1"/>
</dbReference>
<evidence type="ECO:0000259" key="5">
    <source>
        <dbReference type="SMART" id="SM00062"/>
    </source>
</evidence>
<feature type="region of interest" description="Disordered" evidence="4">
    <location>
        <begin position="24"/>
        <end position="52"/>
    </location>
</feature>
<dbReference type="InterPro" id="IPR001638">
    <property type="entry name" value="Solute-binding_3/MltF_N"/>
</dbReference>
<keyword evidence="3" id="KW-0998">Cell outer membrane</keyword>
<reference evidence="6 7" key="1">
    <citation type="submission" date="2017-04" db="EMBL/GenBank/DDBJ databases">
        <authorList>
            <person name="Afonso C.L."/>
            <person name="Miller P.J."/>
            <person name="Scott M.A."/>
            <person name="Spackman E."/>
            <person name="Goraichik I."/>
            <person name="Dimitrov K.M."/>
            <person name="Suarez D.L."/>
            <person name="Swayne D.E."/>
        </authorList>
    </citation>
    <scope>NUCLEOTIDE SEQUENCE [LARGE SCALE GENOMIC DNA]</scope>
    <source>
        <strain evidence="6 7">DSM 23236</strain>
    </source>
</reference>
<evidence type="ECO:0000313" key="7">
    <source>
        <dbReference type="Proteomes" id="UP000192761"/>
    </source>
</evidence>
<dbReference type="InterPro" id="IPR008258">
    <property type="entry name" value="Transglycosylase_SLT_dom_1"/>
</dbReference>
<dbReference type="Gene3D" id="3.40.190.10">
    <property type="entry name" value="Periplasmic binding protein-like II"/>
    <property type="match status" value="2"/>
</dbReference>
<comment type="similarity">
    <text evidence="2">Belongs to the transglycosylase Slt family.</text>
</comment>
<comment type="subcellular location">
    <subcellularLocation>
        <location evidence="1">Cell outer membrane</location>
        <topology evidence="1">Peripheral membrane protein</topology>
    </subcellularLocation>
</comment>
<dbReference type="RefSeq" id="WP_176216823.1">
    <property type="nucleotide sequence ID" value="NZ_FWXD01000006.1"/>
</dbReference>
<dbReference type="SUPFAM" id="SSF53850">
    <property type="entry name" value="Periplasmic binding protein-like II"/>
    <property type="match status" value="1"/>
</dbReference>
<dbReference type="PANTHER" id="PTHR37423:SF2">
    <property type="entry name" value="MEMBRANE-BOUND LYTIC MUREIN TRANSGLYCOSYLASE C"/>
    <property type="match status" value="1"/>
</dbReference>
<organism evidence="6 7">
    <name type="scientific">Andreprevotia lacus DSM 23236</name>
    <dbReference type="NCBI Taxonomy" id="1121001"/>
    <lineage>
        <taxon>Bacteria</taxon>
        <taxon>Pseudomonadati</taxon>
        <taxon>Pseudomonadota</taxon>
        <taxon>Betaproteobacteria</taxon>
        <taxon>Neisseriales</taxon>
        <taxon>Chitinibacteraceae</taxon>
        <taxon>Andreprevotia</taxon>
    </lineage>
</organism>
<evidence type="ECO:0000256" key="1">
    <source>
        <dbReference type="ARBA" id="ARBA00004339"/>
    </source>
</evidence>
<dbReference type="SMART" id="SM00062">
    <property type="entry name" value="PBPb"/>
    <property type="match status" value="1"/>
</dbReference>
<sequence>MALAVACICLQPAWAGKAGHHAARKSKPAAASKQETPAVEQADDLNSGPFDPEHPPARLRVLVAQGASTYFMQDGKPHGVEYAMLLELEKFLNQQKAKAAPKVKLEFIPVEAGELIPLLKRGDADMAAGLIPISDAAKGLVDFSQPYLQDRWCAMRSKGNDGEDSLDGLLVPPGSFGKHLLADSGKTPVDAPYGTSSEKLLLALNQDADAKPTLASRYIADLWSKRLPKVQTGSCLEQNVDVAWAITQGQPALRDAINRFLDKQGGKLASTASQLTQRYLSTDGSVNAVVQIDPLDKLAFFAPVFQLVAKANNLDWLLLAAIGQRETKLNPIVRKNGGPTGVMQVNPQTARKMGVTDPHGNEGNITAAARYLAHLRDLFDKSGIDDDDQLYFMLAAYNAGEGRVQQLRKEAARQGLDPNRWQGNVEQVARRSVGPHLLDYVNSVSRFYIAYQKKAGKASAAAGK</sequence>
<proteinExistence type="inferred from homology"/>
<evidence type="ECO:0000256" key="3">
    <source>
        <dbReference type="ARBA" id="ARBA00023237"/>
    </source>
</evidence>
<feature type="domain" description="Solute-binding protein family 3/N-terminal" evidence="5">
    <location>
        <begin position="58"/>
        <end position="283"/>
    </location>
</feature>
<evidence type="ECO:0000256" key="2">
    <source>
        <dbReference type="ARBA" id="ARBA00007734"/>
    </source>
</evidence>
<dbReference type="Pfam" id="PF01464">
    <property type="entry name" value="SLT"/>
    <property type="match status" value="1"/>
</dbReference>
<dbReference type="EMBL" id="FWXD01000006">
    <property type="protein sequence ID" value="SMC22360.1"/>
    <property type="molecule type" value="Genomic_DNA"/>
</dbReference>
<gene>
    <name evidence="6" type="ORF">SAMN02745857_01398</name>
</gene>
<evidence type="ECO:0000313" key="6">
    <source>
        <dbReference type="EMBL" id="SMC22360.1"/>
    </source>
</evidence>
<dbReference type="SUPFAM" id="SSF53955">
    <property type="entry name" value="Lysozyme-like"/>
    <property type="match status" value="1"/>
</dbReference>
<accession>A0A1W1XEN6</accession>
<protein>
    <submittedName>
        <fullName evidence="6">Membrane-bound lytic murein transglycosylase MltF</fullName>
    </submittedName>
</protein>
<keyword evidence="7" id="KW-1185">Reference proteome</keyword>
<dbReference type="AlphaFoldDB" id="A0A1W1XEN6"/>
<keyword evidence="3" id="KW-0472">Membrane</keyword>
<evidence type="ECO:0000256" key="4">
    <source>
        <dbReference type="SAM" id="MobiDB-lite"/>
    </source>
</evidence>
<dbReference type="STRING" id="1121001.SAMN02745857_01398"/>
<name>A0A1W1XEN6_9NEIS</name>
<dbReference type="InterPro" id="IPR023346">
    <property type="entry name" value="Lysozyme-like_dom_sf"/>
</dbReference>
<dbReference type="Proteomes" id="UP000192761">
    <property type="component" value="Unassembled WGS sequence"/>
</dbReference>
<dbReference type="GO" id="GO:0009279">
    <property type="term" value="C:cell outer membrane"/>
    <property type="evidence" value="ECO:0007669"/>
    <property type="project" value="UniProtKB-SubCell"/>
</dbReference>
<dbReference type="Gene3D" id="1.10.530.10">
    <property type="match status" value="1"/>
</dbReference>